<dbReference type="EMBL" id="LT853882">
    <property type="protein sequence ID" value="SMQ97597.1"/>
    <property type="molecule type" value="Genomic_DNA"/>
</dbReference>
<keyword evidence="3" id="KW-1185">Reference proteome</keyword>
<organism evidence="2 4">
    <name type="scientific">Xanthomonas fragariae</name>
    <dbReference type="NCBI Taxonomy" id="48664"/>
    <lineage>
        <taxon>Bacteria</taxon>
        <taxon>Pseudomonadati</taxon>
        <taxon>Pseudomonadota</taxon>
        <taxon>Gammaproteobacteria</taxon>
        <taxon>Lysobacterales</taxon>
        <taxon>Lysobacteraceae</taxon>
        <taxon>Xanthomonas</taxon>
    </lineage>
</organism>
<dbReference type="EMBL" id="LT853885">
    <property type="protein sequence ID" value="SMR04940.1"/>
    <property type="molecule type" value="Genomic_DNA"/>
</dbReference>
<reference evidence="2 4" key="2">
    <citation type="submission" date="2017-05" db="EMBL/GenBank/DDBJ databases">
        <authorList>
            <person name="Song R."/>
            <person name="Chenine A.L."/>
            <person name="Ruprecht R.M."/>
        </authorList>
    </citation>
    <scope>NUCLEOTIDE SEQUENCE [LARGE SCALE GENOMIC DNA]</scope>
    <source>
        <strain evidence="2">PD5205</strain>
    </source>
</reference>
<evidence type="ECO:0000313" key="3">
    <source>
        <dbReference type="Proteomes" id="UP000195877"/>
    </source>
</evidence>
<dbReference type="Proteomes" id="UP000195877">
    <property type="component" value="Chromosome 1"/>
</dbReference>
<evidence type="ECO:0000313" key="1">
    <source>
        <dbReference type="EMBL" id="SMQ97597.1"/>
    </source>
</evidence>
<gene>
    <name evidence="2" type="primary">ddl_2</name>
    <name evidence="2" type="ORF">PD5205_03666</name>
    <name evidence="1" type="ORF">PD885_00327</name>
</gene>
<dbReference type="eggNOG" id="COG1181">
    <property type="taxonomic scope" value="Bacteria"/>
</dbReference>
<dbReference type="AlphaFoldDB" id="A0A1Y6HRQ3"/>
<evidence type="ECO:0000313" key="2">
    <source>
        <dbReference type="EMBL" id="SMR04940.1"/>
    </source>
</evidence>
<reference evidence="1 3" key="1">
    <citation type="submission" date="2017-05" db="EMBL/GenBank/DDBJ databases">
        <authorList>
            <person name="Blom J."/>
        </authorList>
    </citation>
    <scope>NUCLEOTIDE SEQUENCE [LARGE SCALE GENOMIC DNA]</scope>
    <source>
        <strain evidence="1">PD885</strain>
    </source>
</reference>
<accession>A0A1Y6HRQ3</accession>
<protein>
    <submittedName>
        <fullName evidence="2">D-alanyl-alanine synthetase A</fullName>
    </submittedName>
</protein>
<proteinExistence type="predicted"/>
<dbReference type="Proteomes" id="UP000195953">
    <property type="component" value="Chromosome 1"/>
</dbReference>
<sequence length="37" mass="4219">MCCEVVVHDAFYSYQTRYISEHGANIVIPADIDAQMQ</sequence>
<evidence type="ECO:0000313" key="4">
    <source>
        <dbReference type="Proteomes" id="UP000195953"/>
    </source>
</evidence>
<name>A0A1Y6HRQ3_9XANT</name>